<dbReference type="Gene3D" id="3.40.50.2300">
    <property type="match status" value="2"/>
</dbReference>
<evidence type="ECO:0000256" key="1">
    <source>
        <dbReference type="ARBA" id="ARBA00004141"/>
    </source>
</evidence>
<protein>
    <recommendedName>
        <fullName evidence="7">Receptor ligand binding region domain-containing protein</fullName>
    </recommendedName>
</protein>
<dbReference type="PANTHER" id="PTHR24061">
    <property type="entry name" value="CALCIUM-SENSING RECEPTOR-RELATED"/>
    <property type="match status" value="1"/>
</dbReference>
<name>A0A8C5PKG2_9ANUR</name>
<keyword evidence="6" id="KW-0325">Glycoprotein</keyword>
<dbReference type="PANTHER" id="PTHR24061:SF592">
    <property type="entry name" value="VOMERONASAL TYPE-2 RECEPTOR 116-LIKE"/>
    <property type="match status" value="1"/>
</dbReference>
<dbReference type="Proteomes" id="UP000694569">
    <property type="component" value="Unplaced"/>
</dbReference>
<evidence type="ECO:0000256" key="4">
    <source>
        <dbReference type="ARBA" id="ARBA00023136"/>
    </source>
</evidence>
<reference evidence="8" key="1">
    <citation type="submission" date="2025-08" db="UniProtKB">
        <authorList>
            <consortium name="Ensembl"/>
        </authorList>
    </citation>
    <scope>IDENTIFICATION</scope>
</reference>
<dbReference type="OrthoDB" id="5984008at2759"/>
<dbReference type="AlphaFoldDB" id="A0A8C5PKG2"/>
<keyword evidence="2" id="KW-0812">Transmembrane</keyword>
<evidence type="ECO:0000256" key="6">
    <source>
        <dbReference type="ARBA" id="ARBA00023180"/>
    </source>
</evidence>
<evidence type="ECO:0000313" key="9">
    <source>
        <dbReference type="Proteomes" id="UP000694569"/>
    </source>
</evidence>
<dbReference type="PRINTS" id="PR00248">
    <property type="entry name" value="GPCRMGR"/>
</dbReference>
<dbReference type="Ensembl" id="ENSLLET00000025009.1">
    <property type="protein sequence ID" value="ENSLLEP00000024091.1"/>
    <property type="gene ID" value="ENSLLEG00000015336.1"/>
</dbReference>
<evidence type="ECO:0000313" key="8">
    <source>
        <dbReference type="Ensembl" id="ENSLLEP00000024091.1"/>
    </source>
</evidence>
<reference evidence="8" key="2">
    <citation type="submission" date="2025-09" db="UniProtKB">
        <authorList>
            <consortium name="Ensembl"/>
        </authorList>
    </citation>
    <scope>IDENTIFICATION</scope>
</reference>
<keyword evidence="4" id="KW-0472">Membrane</keyword>
<keyword evidence="3" id="KW-1133">Transmembrane helix</keyword>
<sequence length="458" mass="52574">MSFIFAIDEINRNPSILPNVTLGYHAYDACGDSNKAIKDTLQILSGNQREAPNYSCQERSKVAGFIGGRTSITTLPMAQVLSLYEYTQISYGASNTELSDRKLYPYFFRTVQGDNVYYQAIVILLKYFGSNWVGIITSDDVTREKEIEELSQVITSHGICIEFSIQLSGNNEQNLDIVKKATSQIFILCGEGSVSRAKLFTADPLIFQNITLIICPSSILGTIIHKTHMLILNGSLSFILSTENIPGFQSFLSSVKPSNRPRDPLLEDLWIIYLRCISPNRYKTKIFETLYMFTACKCTEEKDFSHIEVIIKHVTAYGVYTAVHVLAQALHRMQEDSNRNYHEWNQGENVFKNKLHHYVKRVHYKDHAGKEIFFNDKGELPDTLHLFKWEFRQDKGNLYVAKMSPGTINMSFPEDQQLQIYYEGTYWKNNQVSKEIYWTHNSNNSMKGFSFKCSLLDM</sequence>
<dbReference type="InterPro" id="IPR001828">
    <property type="entry name" value="ANF_lig-bd_rcpt"/>
</dbReference>
<feature type="domain" description="Receptor ligand binding region" evidence="7">
    <location>
        <begin position="2"/>
        <end position="389"/>
    </location>
</feature>
<accession>A0A8C5PKG2</accession>
<dbReference type="GO" id="GO:0005886">
    <property type="term" value="C:plasma membrane"/>
    <property type="evidence" value="ECO:0007669"/>
    <property type="project" value="TreeGrafter"/>
</dbReference>
<keyword evidence="5" id="KW-0675">Receptor</keyword>
<dbReference type="GeneTree" id="ENSGT00950000182788"/>
<dbReference type="Pfam" id="PF01094">
    <property type="entry name" value="ANF_receptor"/>
    <property type="match status" value="1"/>
</dbReference>
<dbReference type="SUPFAM" id="SSF53822">
    <property type="entry name" value="Periplasmic binding protein-like I"/>
    <property type="match status" value="1"/>
</dbReference>
<keyword evidence="9" id="KW-1185">Reference proteome</keyword>
<organism evidence="8 9">
    <name type="scientific">Leptobrachium leishanense</name>
    <name type="common">Leishan spiny toad</name>
    <dbReference type="NCBI Taxonomy" id="445787"/>
    <lineage>
        <taxon>Eukaryota</taxon>
        <taxon>Metazoa</taxon>
        <taxon>Chordata</taxon>
        <taxon>Craniata</taxon>
        <taxon>Vertebrata</taxon>
        <taxon>Euteleostomi</taxon>
        <taxon>Amphibia</taxon>
        <taxon>Batrachia</taxon>
        <taxon>Anura</taxon>
        <taxon>Pelobatoidea</taxon>
        <taxon>Megophryidae</taxon>
        <taxon>Leptobrachium</taxon>
    </lineage>
</organism>
<comment type="subcellular location">
    <subcellularLocation>
        <location evidence="1">Membrane</location>
        <topology evidence="1">Multi-pass membrane protein</topology>
    </subcellularLocation>
</comment>
<evidence type="ECO:0000256" key="3">
    <source>
        <dbReference type="ARBA" id="ARBA00022989"/>
    </source>
</evidence>
<evidence type="ECO:0000256" key="2">
    <source>
        <dbReference type="ARBA" id="ARBA00022692"/>
    </source>
</evidence>
<dbReference type="GO" id="GO:0004930">
    <property type="term" value="F:G protein-coupled receptor activity"/>
    <property type="evidence" value="ECO:0007669"/>
    <property type="project" value="InterPro"/>
</dbReference>
<proteinExistence type="predicted"/>
<dbReference type="InterPro" id="IPR000068">
    <property type="entry name" value="GPCR_3_Ca_sens_rcpt-rel"/>
</dbReference>
<dbReference type="InterPro" id="IPR000337">
    <property type="entry name" value="GPCR_3"/>
</dbReference>
<dbReference type="InterPro" id="IPR028082">
    <property type="entry name" value="Peripla_BP_I"/>
</dbReference>
<dbReference type="FunFam" id="3.40.50.2300:FF:000728">
    <property type="entry name" value="Uncharacterized protein"/>
    <property type="match status" value="1"/>
</dbReference>
<evidence type="ECO:0000256" key="5">
    <source>
        <dbReference type="ARBA" id="ARBA00023170"/>
    </source>
</evidence>
<evidence type="ECO:0000259" key="7">
    <source>
        <dbReference type="Pfam" id="PF01094"/>
    </source>
</evidence>